<proteinExistence type="predicted"/>
<keyword evidence="13" id="KW-1185">Reference proteome</keyword>
<keyword evidence="4 10" id="KW-0863">Zinc-finger</keyword>
<dbReference type="GO" id="GO:0005929">
    <property type="term" value="C:cilium"/>
    <property type="evidence" value="ECO:0007669"/>
    <property type="project" value="UniProtKB-SubCell"/>
</dbReference>
<name>A0A8E0VDF8_9TREM</name>
<dbReference type="PROSITE" id="PS50088">
    <property type="entry name" value="ANK_REPEAT"/>
    <property type="match status" value="2"/>
</dbReference>
<evidence type="ECO:0000256" key="4">
    <source>
        <dbReference type="ARBA" id="ARBA00022771"/>
    </source>
</evidence>
<evidence type="ECO:0000256" key="7">
    <source>
        <dbReference type="ARBA" id="ARBA00023069"/>
    </source>
</evidence>
<keyword evidence="8" id="KW-0966">Cell projection</keyword>
<dbReference type="SUPFAM" id="SSF48403">
    <property type="entry name" value="Ankyrin repeat"/>
    <property type="match status" value="1"/>
</dbReference>
<protein>
    <submittedName>
        <fullName evidence="12">Zinc finger MYND type</fullName>
    </submittedName>
</protein>
<evidence type="ECO:0000256" key="2">
    <source>
        <dbReference type="ARBA" id="ARBA00022723"/>
    </source>
</evidence>
<evidence type="ECO:0000256" key="1">
    <source>
        <dbReference type="ARBA" id="ARBA00004138"/>
    </source>
</evidence>
<comment type="subcellular location">
    <subcellularLocation>
        <location evidence="1">Cell projection</location>
        <location evidence="1">Cilium</location>
    </subcellularLocation>
</comment>
<dbReference type="GO" id="GO:0008270">
    <property type="term" value="F:zinc ion binding"/>
    <property type="evidence" value="ECO:0007669"/>
    <property type="project" value="UniProtKB-KW"/>
</dbReference>
<dbReference type="PROSITE" id="PS50865">
    <property type="entry name" value="ZF_MYND_2"/>
    <property type="match status" value="1"/>
</dbReference>
<feature type="repeat" description="ANK" evidence="9">
    <location>
        <begin position="36"/>
        <end position="68"/>
    </location>
</feature>
<feature type="repeat" description="ANK" evidence="9">
    <location>
        <begin position="70"/>
        <end position="102"/>
    </location>
</feature>
<comment type="caution">
    <text evidence="12">The sequence shown here is derived from an EMBL/GenBank/DDBJ whole genome shotgun (WGS) entry which is preliminary data.</text>
</comment>
<dbReference type="Pfam" id="PF01753">
    <property type="entry name" value="zf-MYND"/>
    <property type="match status" value="1"/>
</dbReference>
<gene>
    <name evidence="12" type="ORF">FBUS_05079</name>
</gene>
<dbReference type="PANTHER" id="PTHR24150:SF8">
    <property type="entry name" value="ANKYRIN REPEAT AND MYND DOMAIN-CONTAINING PROTEIN 2"/>
    <property type="match status" value="1"/>
</dbReference>
<keyword evidence="2" id="KW-0479">Metal-binding</keyword>
<dbReference type="Gene3D" id="1.25.40.20">
    <property type="entry name" value="Ankyrin repeat-containing domain"/>
    <property type="match status" value="1"/>
</dbReference>
<organism evidence="12 13">
    <name type="scientific">Fasciolopsis buskii</name>
    <dbReference type="NCBI Taxonomy" id="27845"/>
    <lineage>
        <taxon>Eukaryota</taxon>
        <taxon>Metazoa</taxon>
        <taxon>Spiralia</taxon>
        <taxon>Lophotrochozoa</taxon>
        <taxon>Platyhelminthes</taxon>
        <taxon>Trematoda</taxon>
        <taxon>Digenea</taxon>
        <taxon>Plagiorchiida</taxon>
        <taxon>Echinostomata</taxon>
        <taxon>Echinostomatoidea</taxon>
        <taxon>Fasciolidae</taxon>
        <taxon>Fasciolopsis</taxon>
    </lineage>
</organism>
<accession>A0A8E0VDF8</accession>
<evidence type="ECO:0000259" key="11">
    <source>
        <dbReference type="PROSITE" id="PS50865"/>
    </source>
</evidence>
<evidence type="ECO:0000256" key="8">
    <source>
        <dbReference type="ARBA" id="ARBA00023273"/>
    </source>
</evidence>
<keyword evidence="7" id="KW-0969">Cilium</keyword>
<keyword evidence="6 9" id="KW-0040">ANK repeat</keyword>
<sequence>MGSVKIFHDAVCRGEFEKARALLSIDKKLVNSLNEDGMTPLDQACFKGNLDVVEYLLKNGADVNSREHKEGYTSLMFASLAGHVEITELLLQHGARTNYTNKLGRTASQMASFVGNHRIATLINNFIPREDLDCYTQSSAPARFQIGTEVSSTLYRLILSFNISPVCVLRVLGADLVKRSAAPESSILLCWPAVVGVLEDLMGRYFTPHQTHEALALKFHLLACCIRRAGMFYSETAQKSSIQRNQDHDQGSNKSVEPLRDLIKDFLRGTDPHGLPLGQEKFLRQSLMSFPHRHSTLWQLTVRQISPIKPGMAPTALAVLTQAINGQGLSMPMGDVSNEPCAACNEPPGFSTVIKLCCNCKEVGYCSVACQRLHWFTHKKYCPILKAHHENAERCRAEIKNNPT</sequence>
<dbReference type="SUPFAM" id="SSF144232">
    <property type="entry name" value="HIT/MYND zinc finger-like"/>
    <property type="match status" value="1"/>
</dbReference>
<keyword evidence="3" id="KW-0677">Repeat</keyword>
<feature type="domain" description="MYND-type" evidence="11">
    <location>
        <begin position="341"/>
        <end position="382"/>
    </location>
</feature>
<dbReference type="EMBL" id="LUCM01009878">
    <property type="protein sequence ID" value="KAA0186232.1"/>
    <property type="molecule type" value="Genomic_DNA"/>
</dbReference>
<dbReference type="PROSITE" id="PS50297">
    <property type="entry name" value="ANK_REP_REGION"/>
    <property type="match status" value="2"/>
</dbReference>
<dbReference type="Gene3D" id="6.10.140.2220">
    <property type="match status" value="1"/>
</dbReference>
<evidence type="ECO:0000256" key="3">
    <source>
        <dbReference type="ARBA" id="ARBA00022737"/>
    </source>
</evidence>
<evidence type="ECO:0000256" key="9">
    <source>
        <dbReference type="PROSITE-ProRule" id="PRU00023"/>
    </source>
</evidence>
<evidence type="ECO:0000313" key="13">
    <source>
        <dbReference type="Proteomes" id="UP000728185"/>
    </source>
</evidence>
<keyword evidence="5" id="KW-0862">Zinc</keyword>
<dbReference type="PROSITE" id="PS01360">
    <property type="entry name" value="ZF_MYND_1"/>
    <property type="match status" value="1"/>
</dbReference>
<dbReference type="InterPro" id="IPR052452">
    <property type="entry name" value="Ankyrin-MYND_dom_contain_2"/>
</dbReference>
<dbReference type="Pfam" id="PF13637">
    <property type="entry name" value="Ank_4"/>
    <property type="match status" value="1"/>
</dbReference>
<evidence type="ECO:0000256" key="6">
    <source>
        <dbReference type="ARBA" id="ARBA00023043"/>
    </source>
</evidence>
<dbReference type="InterPro" id="IPR002893">
    <property type="entry name" value="Znf_MYND"/>
</dbReference>
<dbReference type="Proteomes" id="UP000728185">
    <property type="component" value="Unassembled WGS sequence"/>
</dbReference>
<dbReference type="InterPro" id="IPR002110">
    <property type="entry name" value="Ankyrin_rpt"/>
</dbReference>
<dbReference type="AlphaFoldDB" id="A0A8E0VDF8"/>
<evidence type="ECO:0000313" key="12">
    <source>
        <dbReference type="EMBL" id="KAA0186232.1"/>
    </source>
</evidence>
<evidence type="ECO:0000256" key="5">
    <source>
        <dbReference type="ARBA" id="ARBA00022833"/>
    </source>
</evidence>
<dbReference type="InterPro" id="IPR036770">
    <property type="entry name" value="Ankyrin_rpt-contain_sf"/>
</dbReference>
<evidence type="ECO:0000256" key="10">
    <source>
        <dbReference type="PROSITE-ProRule" id="PRU00134"/>
    </source>
</evidence>
<dbReference type="SMART" id="SM00248">
    <property type="entry name" value="ANK"/>
    <property type="match status" value="2"/>
</dbReference>
<dbReference type="PANTHER" id="PTHR24150">
    <property type="entry name" value="ANKYRIN REPEAT AND MYND DOMAIN-CONTAINING PROTEIN 2"/>
    <property type="match status" value="1"/>
</dbReference>
<dbReference type="OrthoDB" id="10257049at2759"/>
<reference evidence="12" key="1">
    <citation type="submission" date="2019-05" db="EMBL/GenBank/DDBJ databases">
        <title>Annotation for the trematode Fasciolopsis buski.</title>
        <authorList>
            <person name="Choi Y.-J."/>
        </authorList>
    </citation>
    <scope>NUCLEOTIDE SEQUENCE</scope>
    <source>
        <strain evidence="12">HT</strain>
        <tissue evidence="12">Whole worm</tissue>
    </source>
</reference>